<reference evidence="1" key="2">
    <citation type="journal article" date="2015" name="Fish Shellfish Immunol.">
        <title>Early steps in the European eel (Anguilla anguilla)-Vibrio vulnificus interaction in the gills: Role of the RtxA13 toxin.</title>
        <authorList>
            <person name="Callol A."/>
            <person name="Pajuelo D."/>
            <person name="Ebbesson L."/>
            <person name="Teles M."/>
            <person name="MacKenzie S."/>
            <person name="Amaro C."/>
        </authorList>
    </citation>
    <scope>NUCLEOTIDE SEQUENCE</scope>
</reference>
<accession>A0A0E9SQQ2</accession>
<reference evidence="1" key="1">
    <citation type="submission" date="2014-11" db="EMBL/GenBank/DDBJ databases">
        <authorList>
            <person name="Amaro Gonzalez C."/>
        </authorList>
    </citation>
    <scope>NUCLEOTIDE SEQUENCE</scope>
</reference>
<evidence type="ECO:0000313" key="1">
    <source>
        <dbReference type="EMBL" id="JAH42995.1"/>
    </source>
</evidence>
<name>A0A0E9SQQ2_ANGAN</name>
<dbReference type="EMBL" id="GBXM01065582">
    <property type="protein sequence ID" value="JAH42995.1"/>
    <property type="molecule type" value="Transcribed_RNA"/>
</dbReference>
<organism evidence="1">
    <name type="scientific">Anguilla anguilla</name>
    <name type="common">European freshwater eel</name>
    <name type="synonym">Muraena anguilla</name>
    <dbReference type="NCBI Taxonomy" id="7936"/>
    <lineage>
        <taxon>Eukaryota</taxon>
        <taxon>Metazoa</taxon>
        <taxon>Chordata</taxon>
        <taxon>Craniata</taxon>
        <taxon>Vertebrata</taxon>
        <taxon>Euteleostomi</taxon>
        <taxon>Actinopterygii</taxon>
        <taxon>Neopterygii</taxon>
        <taxon>Teleostei</taxon>
        <taxon>Anguilliformes</taxon>
        <taxon>Anguillidae</taxon>
        <taxon>Anguilla</taxon>
    </lineage>
</organism>
<proteinExistence type="predicted"/>
<sequence length="21" mass="2455">MYELKKLVQHRCQISMSCSIG</sequence>
<protein>
    <submittedName>
        <fullName evidence="1">Uncharacterized protein</fullName>
    </submittedName>
</protein>
<dbReference type="AlphaFoldDB" id="A0A0E9SQQ2"/>